<keyword evidence="1" id="KW-0732">Signal</keyword>
<dbReference type="RefSeq" id="WP_184696839.1">
    <property type="nucleotide sequence ID" value="NZ_JACHJN010000012.1"/>
</dbReference>
<evidence type="ECO:0000313" key="3">
    <source>
        <dbReference type="EMBL" id="MBB5959699.1"/>
    </source>
</evidence>
<keyword evidence="4" id="KW-1185">Reference proteome</keyword>
<protein>
    <recommendedName>
        <fullName evidence="2">Ricin B lectin domain-containing protein</fullName>
    </recommendedName>
</protein>
<reference evidence="3 4" key="1">
    <citation type="submission" date="2020-08" db="EMBL/GenBank/DDBJ databases">
        <title>Genomic Encyclopedia of Type Strains, Phase III (KMG-III): the genomes of soil and plant-associated and newly described type strains.</title>
        <authorList>
            <person name="Whitman W."/>
        </authorList>
    </citation>
    <scope>NUCLEOTIDE SEQUENCE [LARGE SCALE GENOMIC DNA]</scope>
    <source>
        <strain evidence="3 4">CECT 8640</strain>
    </source>
</reference>
<feature type="chain" id="PRO_5038884508" description="Ricin B lectin domain-containing protein" evidence="1">
    <location>
        <begin position="18"/>
        <end position="732"/>
    </location>
</feature>
<dbReference type="SUPFAM" id="SSF50370">
    <property type="entry name" value="Ricin B-like lectins"/>
    <property type="match status" value="1"/>
</dbReference>
<proteinExistence type="predicted"/>
<dbReference type="SMART" id="SM00458">
    <property type="entry name" value="RICIN"/>
    <property type="match status" value="1"/>
</dbReference>
<dbReference type="InterPro" id="IPR000772">
    <property type="entry name" value="Ricin_B_lectin"/>
</dbReference>
<feature type="domain" description="Ricin B lectin" evidence="2">
    <location>
        <begin position="34"/>
        <end position="174"/>
    </location>
</feature>
<organism evidence="3 4">
    <name type="scientific">Saccharothrix tamanrassetensis</name>
    <dbReference type="NCBI Taxonomy" id="1051531"/>
    <lineage>
        <taxon>Bacteria</taxon>
        <taxon>Bacillati</taxon>
        <taxon>Actinomycetota</taxon>
        <taxon>Actinomycetes</taxon>
        <taxon>Pseudonocardiales</taxon>
        <taxon>Pseudonocardiaceae</taxon>
        <taxon>Saccharothrix</taxon>
    </lineage>
</organism>
<feature type="signal peptide" evidence="1">
    <location>
        <begin position="1"/>
        <end position="17"/>
    </location>
</feature>
<name>A0A841CQX6_9PSEU</name>
<accession>A0A841CQX6</accession>
<dbReference type="Gene3D" id="2.80.10.50">
    <property type="match status" value="1"/>
</dbReference>
<evidence type="ECO:0000256" key="1">
    <source>
        <dbReference type="SAM" id="SignalP"/>
    </source>
</evidence>
<dbReference type="EMBL" id="JACHJN010000012">
    <property type="protein sequence ID" value="MBB5959699.1"/>
    <property type="molecule type" value="Genomic_DNA"/>
</dbReference>
<dbReference type="AlphaFoldDB" id="A0A841CQX6"/>
<evidence type="ECO:0000259" key="2">
    <source>
        <dbReference type="SMART" id="SM00458"/>
    </source>
</evidence>
<evidence type="ECO:0000313" key="4">
    <source>
        <dbReference type="Proteomes" id="UP000547510"/>
    </source>
</evidence>
<sequence length="732" mass="80194">MRRRLLLAPAATFAVLAGLTVVPTGPLGPAYASASATRVVAQHSGKCLDVRGGPQAVHDGAVIEQWECTGASNQNWTLRDAGAGRIQLVAQNSGKCVQPVGGGTANATGLEQRTCGDATTQLWIKQSTATAGGYRFVHVPSNRCIDIQRSELTDGALAVLHDCSGKPNQTWTTGASPQLPATVEVRNGEYWALPSRYPAKSPHGGLYQIWGPAVNWSPTTDLHWVGAYWRDLNPSEGVYRWDRIESTTGAYSYSLNQLGAAGKTALIWTILGTVDDTGKWHAPQWVIDKCAAAGTPVKVINNGTAAWGLALWDTCPRREVVRFITEMFSRYRTDARVKYAYATTFNAGEFWMPNSVYRDAAGKGLTPEILRTYAKDIIDAWATALGTKKVVWTSAGEWSLPGDTEPGAPKWVADYALRTLGTQLREGNGESVTAQLRQPLIGQDTVVVQPTPIGAQPGQSHYYLTAKTVHEIGREGVSFYGNEFEIANLAGVFGNYDYYRMAVLNMLRKGHNWAIFPRELRTDANDATHPQFAALRDYFRQSAGYPVNSSPDAWAMLQMFYDGCYNGTRRYHNYEKFLLQRDVESGGRTVVAEQRTWDPDQYGFCKVGEGGSTQPAVTYFARRTDHASGNDYIYFDVDSRFAPTTERTFRVAVTYRDTGTAKWSLQYSTANTAIVSTPTVTNTNSGALKTAIFSLSDASFRGAQPTAMDFRLYNGGSTDITVRGVRLIRGGP</sequence>
<comment type="caution">
    <text evidence="3">The sequence shown here is derived from an EMBL/GenBank/DDBJ whole genome shotgun (WGS) entry which is preliminary data.</text>
</comment>
<dbReference type="PROSITE" id="PS50231">
    <property type="entry name" value="RICIN_B_LECTIN"/>
    <property type="match status" value="1"/>
</dbReference>
<dbReference type="Proteomes" id="UP000547510">
    <property type="component" value="Unassembled WGS sequence"/>
</dbReference>
<gene>
    <name evidence="3" type="ORF">FHS29_006320</name>
</gene>
<dbReference type="CDD" id="cd00161">
    <property type="entry name" value="beta-trefoil_Ricin-like"/>
    <property type="match status" value="1"/>
</dbReference>
<dbReference type="InterPro" id="IPR035992">
    <property type="entry name" value="Ricin_B-like_lectins"/>
</dbReference>
<dbReference type="Pfam" id="PF00652">
    <property type="entry name" value="Ricin_B_lectin"/>
    <property type="match status" value="1"/>
</dbReference>